<dbReference type="InterPro" id="IPR008538">
    <property type="entry name" value="Uma2"/>
</dbReference>
<evidence type="ECO:0000259" key="1">
    <source>
        <dbReference type="Pfam" id="PF05685"/>
    </source>
</evidence>
<gene>
    <name evidence="2" type="ORF">GCM10009765_46780</name>
</gene>
<evidence type="ECO:0000313" key="3">
    <source>
        <dbReference type="Proteomes" id="UP001500618"/>
    </source>
</evidence>
<dbReference type="Pfam" id="PF05685">
    <property type="entry name" value="Uma2"/>
    <property type="match status" value="1"/>
</dbReference>
<dbReference type="EMBL" id="BAAANY010000019">
    <property type="protein sequence ID" value="GAA1692047.1"/>
    <property type="molecule type" value="Genomic_DNA"/>
</dbReference>
<dbReference type="InterPro" id="IPR012296">
    <property type="entry name" value="Nuclease_put_TT1808"/>
</dbReference>
<dbReference type="InterPro" id="IPR011335">
    <property type="entry name" value="Restrct_endonuc-II-like"/>
</dbReference>
<reference evidence="2 3" key="1">
    <citation type="journal article" date="2019" name="Int. J. Syst. Evol. Microbiol.">
        <title>The Global Catalogue of Microorganisms (GCM) 10K type strain sequencing project: providing services to taxonomists for standard genome sequencing and annotation.</title>
        <authorList>
            <consortium name="The Broad Institute Genomics Platform"/>
            <consortium name="The Broad Institute Genome Sequencing Center for Infectious Disease"/>
            <person name="Wu L."/>
            <person name="Ma J."/>
        </authorList>
    </citation>
    <scope>NUCLEOTIDE SEQUENCE [LARGE SCALE GENOMIC DNA]</scope>
    <source>
        <strain evidence="2 3">JCM 14718</strain>
    </source>
</reference>
<sequence>MSISAHVSDGDGPGGEDPRVTLGQLIVFHRGEWTEADYNALPEGVHVELHDGRLILVPEPTYEHQYAARVLANDLSEAIGDPHLVVGPVDVRMADGHRYRSPDLVVLRSRYRGRPADPQNVQLVAEIVSPGGGDEYDQKMIVYAEAGIAWYLIVQETPAGYFAELYELETTSNKYVRHSATAPAGELDLPEPFHGTLRLRQLS</sequence>
<dbReference type="PANTHER" id="PTHR35400">
    <property type="entry name" value="SLR1083 PROTEIN"/>
    <property type="match status" value="1"/>
</dbReference>
<dbReference type="Proteomes" id="UP001500618">
    <property type="component" value="Unassembled WGS sequence"/>
</dbReference>
<dbReference type="CDD" id="cd06260">
    <property type="entry name" value="DUF820-like"/>
    <property type="match status" value="1"/>
</dbReference>
<feature type="domain" description="Putative restriction endonuclease" evidence="1">
    <location>
        <begin position="37"/>
        <end position="196"/>
    </location>
</feature>
<dbReference type="PANTHER" id="PTHR35400:SF3">
    <property type="entry name" value="SLL1072 PROTEIN"/>
    <property type="match status" value="1"/>
</dbReference>
<dbReference type="SUPFAM" id="SSF52980">
    <property type="entry name" value="Restriction endonuclease-like"/>
    <property type="match status" value="1"/>
</dbReference>
<comment type="caution">
    <text evidence="2">The sequence shown here is derived from an EMBL/GenBank/DDBJ whole genome shotgun (WGS) entry which is preliminary data.</text>
</comment>
<dbReference type="RefSeq" id="WP_344312569.1">
    <property type="nucleotide sequence ID" value="NZ_BAAANY010000019.1"/>
</dbReference>
<evidence type="ECO:0000313" key="2">
    <source>
        <dbReference type="EMBL" id="GAA1692047.1"/>
    </source>
</evidence>
<protein>
    <recommendedName>
        <fullName evidence="1">Putative restriction endonuclease domain-containing protein</fullName>
    </recommendedName>
</protein>
<proteinExistence type="predicted"/>
<dbReference type="Gene3D" id="3.90.1570.10">
    <property type="entry name" value="tt1808, chain A"/>
    <property type="match status" value="1"/>
</dbReference>
<accession>A0ABN2HR46</accession>
<name>A0ABN2HR46_9ACTN</name>
<keyword evidence="3" id="KW-1185">Reference proteome</keyword>
<organism evidence="2 3">
    <name type="scientific">Fodinicola feengrottensis</name>
    <dbReference type="NCBI Taxonomy" id="435914"/>
    <lineage>
        <taxon>Bacteria</taxon>
        <taxon>Bacillati</taxon>
        <taxon>Actinomycetota</taxon>
        <taxon>Actinomycetes</taxon>
        <taxon>Mycobacteriales</taxon>
        <taxon>Fodinicola</taxon>
    </lineage>
</organism>